<feature type="binding site" evidence="21">
    <location>
        <position position="464"/>
    </location>
    <ligand>
        <name>ATP</name>
        <dbReference type="ChEBI" id="CHEBI:30616"/>
    </ligand>
</feature>
<dbReference type="PRINTS" id="PR00109">
    <property type="entry name" value="TYRKINASE"/>
</dbReference>
<dbReference type="CDD" id="cd00192">
    <property type="entry name" value="PTKc"/>
    <property type="match status" value="1"/>
</dbReference>
<dbReference type="GO" id="GO:0007156">
    <property type="term" value="P:homophilic cell adhesion via plasma membrane adhesion molecules"/>
    <property type="evidence" value="ECO:0007669"/>
    <property type="project" value="InterPro"/>
</dbReference>
<keyword evidence="13" id="KW-0829">Tyrosine-protein kinase</keyword>
<evidence type="ECO:0000256" key="19">
    <source>
        <dbReference type="ARBA" id="ARBA00056965"/>
    </source>
</evidence>
<comment type="subcellular location">
    <subcellularLocation>
        <location evidence="1">Membrane</location>
        <topology evidence="1">Single-pass type I membrane protein</topology>
    </subcellularLocation>
</comment>
<comment type="function">
    <text evidence="19">Receptor for basic fibroblast growth factor.</text>
</comment>
<dbReference type="InterPro" id="IPR011009">
    <property type="entry name" value="Kinase-like_dom_sf"/>
</dbReference>
<dbReference type="InterPro" id="IPR002126">
    <property type="entry name" value="Cadherin-like_dom"/>
</dbReference>
<feature type="domain" description="Protein kinase" evidence="24">
    <location>
        <begin position="431"/>
        <end position="705"/>
    </location>
</feature>
<dbReference type="PROSITE" id="PS00109">
    <property type="entry name" value="PROTEIN_KINASE_TYR"/>
    <property type="match status" value="1"/>
</dbReference>
<evidence type="ECO:0000256" key="21">
    <source>
        <dbReference type="PROSITE-ProRule" id="PRU10141"/>
    </source>
</evidence>
<evidence type="ECO:0000256" key="11">
    <source>
        <dbReference type="ARBA" id="ARBA00022989"/>
    </source>
</evidence>
<keyword evidence="9 26" id="KW-0418">Kinase</keyword>
<evidence type="ECO:0000256" key="10">
    <source>
        <dbReference type="ARBA" id="ARBA00022840"/>
    </source>
</evidence>
<dbReference type="GO" id="GO:0005509">
    <property type="term" value="F:calcium ion binding"/>
    <property type="evidence" value="ECO:0007669"/>
    <property type="project" value="UniProtKB-UniRule"/>
</dbReference>
<dbReference type="PROSITE" id="PS50268">
    <property type="entry name" value="CADHERIN_2"/>
    <property type="match status" value="1"/>
</dbReference>
<keyword evidence="17" id="KW-0393">Immunoglobulin domain</keyword>
<evidence type="ECO:0000256" key="7">
    <source>
        <dbReference type="ARBA" id="ARBA00022737"/>
    </source>
</evidence>
<dbReference type="GO" id="GO:0005886">
    <property type="term" value="C:plasma membrane"/>
    <property type="evidence" value="ECO:0007669"/>
    <property type="project" value="TreeGrafter"/>
</dbReference>
<feature type="chain" id="PRO_5043468092" description="receptor protein-tyrosine kinase" evidence="23">
    <location>
        <begin position="28"/>
        <end position="734"/>
    </location>
</feature>
<dbReference type="InterPro" id="IPR008266">
    <property type="entry name" value="Tyr_kinase_AS"/>
</dbReference>
<dbReference type="SUPFAM" id="SSF56112">
    <property type="entry name" value="Protein kinase-like (PK-like)"/>
    <property type="match status" value="1"/>
</dbReference>
<keyword evidence="5 22" id="KW-0812">Transmembrane</keyword>
<dbReference type="Gene3D" id="2.60.40.60">
    <property type="entry name" value="Cadherins"/>
    <property type="match status" value="1"/>
</dbReference>
<keyword evidence="8 21" id="KW-0547">Nucleotide-binding</keyword>
<keyword evidence="11 22" id="KW-1133">Transmembrane helix</keyword>
<evidence type="ECO:0000313" key="26">
    <source>
        <dbReference type="EMBL" id="WOX59760.2"/>
    </source>
</evidence>
<evidence type="ECO:0000256" key="13">
    <source>
        <dbReference type="ARBA" id="ARBA00023137"/>
    </source>
</evidence>
<dbReference type="GO" id="GO:0043235">
    <property type="term" value="C:receptor complex"/>
    <property type="evidence" value="ECO:0007669"/>
    <property type="project" value="TreeGrafter"/>
</dbReference>
<dbReference type="Gene3D" id="3.30.200.20">
    <property type="entry name" value="Phosphorylase Kinase, domain 1"/>
    <property type="match status" value="1"/>
</dbReference>
<dbReference type="InterPro" id="IPR000719">
    <property type="entry name" value="Prot_kinase_dom"/>
</dbReference>
<keyword evidence="3" id="KW-0597">Phosphoprotein</keyword>
<evidence type="ECO:0000256" key="2">
    <source>
        <dbReference type="ARBA" id="ARBA00011902"/>
    </source>
</evidence>
<evidence type="ECO:0000256" key="23">
    <source>
        <dbReference type="SAM" id="SignalP"/>
    </source>
</evidence>
<keyword evidence="16" id="KW-0325">Glycoprotein</keyword>
<keyword evidence="6 23" id="KW-0732">Signal</keyword>
<proteinExistence type="evidence at transcript level"/>
<dbReference type="Pfam" id="PF07714">
    <property type="entry name" value="PK_Tyr_Ser-Thr"/>
    <property type="match status" value="1"/>
</dbReference>
<dbReference type="PANTHER" id="PTHR24416:SF621">
    <property type="entry name" value="TYROSINE KINASE RECEPTOR CAD96CA"/>
    <property type="match status" value="1"/>
</dbReference>
<dbReference type="SMART" id="SM00219">
    <property type="entry name" value="TyrKc"/>
    <property type="match status" value="1"/>
</dbReference>
<comment type="catalytic activity">
    <reaction evidence="18">
        <text>L-tyrosyl-[protein] + ATP = O-phospho-L-tyrosyl-[protein] + ADP + H(+)</text>
        <dbReference type="Rhea" id="RHEA:10596"/>
        <dbReference type="Rhea" id="RHEA-COMP:10136"/>
        <dbReference type="Rhea" id="RHEA-COMP:20101"/>
        <dbReference type="ChEBI" id="CHEBI:15378"/>
        <dbReference type="ChEBI" id="CHEBI:30616"/>
        <dbReference type="ChEBI" id="CHEBI:46858"/>
        <dbReference type="ChEBI" id="CHEBI:61978"/>
        <dbReference type="ChEBI" id="CHEBI:456216"/>
        <dbReference type="EC" id="2.7.10.1"/>
    </reaction>
</comment>
<dbReference type="FunFam" id="1.10.510.10:FF:000190">
    <property type="entry name" value="Proto-oncogene tyrosine-protein kinase receptor Ret"/>
    <property type="match status" value="1"/>
</dbReference>
<dbReference type="InterPro" id="IPR050122">
    <property type="entry name" value="RTK"/>
</dbReference>
<dbReference type="GO" id="GO:0005524">
    <property type="term" value="F:ATP binding"/>
    <property type="evidence" value="ECO:0007669"/>
    <property type="project" value="UniProtKB-UniRule"/>
</dbReference>
<evidence type="ECO:0000256" key="14">
    <source>
        <dbReference type="ARBA" id="ARBA00023157"/>
    </source>
</evidence>
<dbReference type="InterPro" id="IPR017441">
    <property type="entry name" value="Protein_kinase_ATP_BS"/>
</dbReference>
<reference evidence="26" key="1">
    <citation type="submission" date="2023-11" db="EMBL/GenBank/DDBJ databases">
        <title>Phylogenetic and Transcriptomic Characterization of Receptor Tyrosine Kinases in Crustaceans.</title>
        <authorList>
            <person name="Flores K."/>
            <person name="Perez-Moreno J."/>
            <person name="Durica D."/>
            <person name="Mykles D."/>
        </authorList>
    </citation>
    <scope>NUCLEOTIDE SEQUENCE</scope>
    <source>
        <strain evidence="26">EVm002487t1</strain>
    </source>
</reference>
<keyword evidence="10 21" id="KW-0067">ATP-binding</keyword>
<dbReference type="EMBL" id="OR772890">
    <property type="protein sequence ID" value="WOX59760.2"/>
    <property type="molecule type" value="mRNA"/>
</dbReference>
<evidence type="ECO:0000259" key="25">
    <source>
        <dbReference type="PROSITE" id="PS50268"/>
    </source>
</evidence>
<evidence type="ECO:0000256" key="20">
    <source>
        <dbReference type="PROSITE-ProRule" id="PRU00043"/>
    </source>
</evidence>
<dbReference type="GO" id="GO:0004714">
    <property type="term" value="F:transmembrane receptor protein tyrosine kinase activity"/>
    <property type="evidence" value="ECO:0007669"/>
    <property type="project" value="UniProtKB-EC"/>
</dbReference>
<dbReference type="GO" id="GO:0007169">
    <property type="term" value="P:cell surface receptor protein tyrosine kinase signaling pathway"/>
    <property type="evidence" value="ECO:0007669"/>
    <property type="project" value="TreeGrafter"/>
</dbReference>
<name>A0AAU0N4Z7_GECLA</name>
<dbReference type="InterPro" id="IPR001245">
    <property type="entry name" value="Ser-Thr/Tyr_kinase_cat_dom"/>
</dbReference>
<evidence type="ECO:0000256" key="16">
    <source>
        <dbReference type="ARBA" id="ARBA00023180"/>
    </source>
</evidence>
<dbReference type="InterPro" id="IPR015919">
    <property type="entry name" value="Cadherin-like_sf"/>
</dbReference>
<evidence type="ECO:0000256" key="12">
    <source>
        <dbReference type="ARBA" id="ARBA00023136"/>
    </source>
</evidence>
<evidence type="ECO:0000256" key="5">
    <source>
        <dbReference type="ARBA" id="ARBA00022692"/>
    </source>
</evidence>
<evidence type="ECO:0000256" key="3">
    <source>
        <dbReference type="ARBA" id="ARBA00022553"/>
    </source>
</evidence>
<dbReference type="AlphaFoldDB" id="A0AAU0N4Z7"/>
<keyword evidence="12 22" id="KW-0472">Membrane</keyword>
<dbReference type="GO" id="GO:1902533">
    <property type="term" value="P:positive regulation of intracellular signal transduction"/>
    <property type="evidence" value="ECO:0007669"/>
    <property type="project" value="UniProtKB-ARBA"/>
</dbReference>
<evidence type="ECO:0000259" key="24">
    <source>
        <dbReference type="PROSITE" id="PS50011"/>
    </source>
</evidence>
<dbReference type="FunFam" id="3.30.200.20:FF:000593">
    <property type="entry name" value="Predicted protein"/>
    <property type="match status" value="1"/>
</dbReference>
<dbReference type="PANTHER" id="PTHR24416">
    <property type="entry name" value="TYROSINE-PROTEIN KINASE RECEPTOR"/>
    <property type="match status" value="1"/>
</dbReference>
<keyword evidence="20" id="KW-0106">Calcium</keyword>
<dbReference type="Gene3D" id="1.10.510.10">
    <property type="entry name" value="Transferase(Phosphotransferase) domain 1"/>
    <property type="match status" value="1"/>
</dbReference>
<dbReference type="InterPro" id="IPR020635">
    <property type="entry name" value="Tyr_kinase_cat_dom"/>
</dbReference>
<evidence type="ECO:0000256" key="22">
    <source>
        <dbReference type="SAM" id="Phobius"/>
    </source>
</evidence>
<organism evidence="26">
    <name type="scientific">Gecarcinus lateralis</name>
    <name type="common">Blackback land crab</name>
    <dbReference type="NCBI Taxonomy" id="6769"/>
    <lineage>
        <taxon>Eukaryota</taxon>
        <taxon>Metazoa</taxon>
        <taxon>Ecdysozoa</taxon>
        <taxon>Arthropoda</taxon>
        <taxon>Crustacea</taxon>
        <taxon>Multicrustacea</taxon>
        <taxon>Malacostraca</taxon>
        <taxon>Eumalacostraca</taxon>
        <taxon>Eucarida</taxon>
        <taxon>Decapoda</taxon>
        <taxon>Pleocyemata</taxon>
        <taxon>Brachyura</taxon>
        <taxon>Eubrachyura</taxon>
        <taxon>Grapsoidea</taxon>
        <taxon>Gecarcinidae</taxon>
        <taxon>Gecarcinus</taxon>
    </lineage>
</organism>
<evidence type="ECO:0000256" key="18">
    <source>
        <dbReference type="ARBA" id="ARBA00051243"/>
    </source>
</evidence>
<keyword evidence="15 26" id="KW-0675">Receptor</keyword>
<dbReference type="SUPFAM" id="SSF49313">
    <property type="entry name" value="Cadherin-like"/>
    <property type="match status" value="2"/>
</dbReference>
<protein>
    <recommendedName>
        <fullName evidence="2">receptor protein-tyrosine kinase</fullName>
        <ecNumber evidence="2">2.7.10.1</ecNumber>
    </recommendedName>
</protein>
<evidence type="ECO:0000256" key="8">
    <source>
        <dbReference type="ARBA" id="ARBA00022741"/>
    </source>
</evidence>
<evidence type="ECO:0000256" key="4">
    <source>
        <dbReference type="ARBA" id="ARBA00022679"/>
    </source>
</evidence>
<keyword evidence="4" id="KW-0808">Transferase</keyword>
<dbReference type="PROSITE" id="PS00107">
    <property type="entry name" value="PROTEIN_KINASE_ATP"/>
    <property type="match status" value="1"/>
</dbReference>
<evidence type="ECO:0000256" key="15">
    <source>
        <dbReference type="ARBA" id="ARBA00023170"/>
    </source>
</evidence>
<dbReference type="PROSITE" id="PS50011">
    <property type="entry name" value="PROTEIN_KINASE_DOM"/>
    <property type="match status" value="1"/>
</dbReference>
<keyword evidence="7" id="KW-0677">Repeat</keyword>
<dbReference type="CDD" id="cd11304">
    <property type="entry name" value="Cadherin_repeat"/>
    <property type="match status" value="1"/>
</dbReference>
<accession>A0AAU0N4Z7</accession>
<evidence type="ECO:0000256" key="17">
    <source>
        <dbReference type="ARBA" id="ARBA00023319"/>
    </source>
</evidence>
<feature type="signal peptide" evidence="23">
    <location>
        <begin position="1"/>
        <end position="27"/>
    </location>
</feature>
<evidence type="ECO:0000256" key="9">
    <source>
        <dbReference type="ARBA" id="ARBA00022777"/>
    </source>
</evidence>
<feature type="transmembrane region" description="Helical" evidence="22">
    <location>
        <begin position="320"/>
        <end position="340"/>
    </location>
</feature>
<sequence length="734" mass="81715">MEYSRAVRVTLHLLPLLLLIVPQEVAGNNPPPGLRSSKDWFVTEDEEVGSVVTRLVTFNDENNTVTFKLEPHQLSDTIHQYFAVDSRRRVVVAKPLTGLLSPGERKRSYILRVRLVDGRLNPVTEVRVQVARAGETPSQFGPGMFDGPSGFRGELPQGFPEANYPLFSTPEPKTVPLLLVNKTWYIWEGAPADTLVDFVVVKDLSGDGYSLALHDPTRLLQMNSETGQVTVATPPTHQQVGSHIVKVTASSPQGTALEEVRVQVLAVSPPTVSTFSVPGQKNQQDLHVVGNGVVPGAGVSGNSSTEPPNAGEVAGSSVTIIPILVVVGMVPLVVAAFWCWRRHHRLAKAHSKKSAVIYDKEEEAAATVEPREQSDSETRNSGGSITGLAALWWRRASSNTYEDSFRGSKKRGSGKVSQLSADAWEFPRHRLKFMGILGEGCFGQVWKCDATGLKGERSMLVAVKTLKESAGERERKDLVQELKVLKSLGQHPNVLSLLGCCTDKDPFFIILEYMVIGKLQSHLRSSRADTPYNNLHGSSSSLTPRDLTHYAYQTARGMEFLSRNGVIHRDLAARNVLVGEEKVCKVADFGFARDLANNRIYERKSDGRLPIRWMAPESLFDNIFTTKSDVWSFGVLLWEIVTLGSTPYPGMGATEVMRKVREGYRLEKPVHCRREIYNIMYYCWDKDPNERPSFTELVHTLEGLLMSEVEYIELDRFPDHTYYNISQEKADELL</sequence>
<dbReference type="EC" id="2.7.10.1" evidence="2"/>
<keyword evidence="14" id="KW-1015">Disulfide bond</keyword>
<evidence type="ECO:0000256" key="1">
    <source>
        <dbReference type="ARBA" id="ARBA00004479"/>
    </source>
</evidence>
<feature type="domain" description="Cadherin" evidence="25">
    <location>
        <begin position="34"/>
        <end position="140"/>
    </location>
</feature>
<evidence type="ECO:0000256" key="6">
    <source>
        <dbReference type="ARBA" id="ARBA00022729"/>
    </source>
</evidence>